<organism evidence="5 6">
    <name type="scientific">Genlisea aurea</name>
    <dbReference type="NCBI Taxonomy" id="192259"/>
    <lineage>
        <taxon>Eukaryota</taxon>
        <taxon>Viridiplantae</taxon>
        <taxon>Streptophyta</taxon>
        <taxon>Embryophyta</taxon>
        <taxon>Tracheophyta</taxon>
        <taxon>Spermatophyta</taxon>
        <taxon>Magnoliopsida</taxon>
        <taxon>eudicotyledons</taxon>
        <taxon>Gunneridae</taxon>
        <taxon>Pentapetalae</taxon>
        <taxon>asterids</taxon>
        <taxon>lamiids</taxon>
        <taxon>Lamiales</taxon>
        <taxon>Lentibulariaceae</taxon>
        <taxon>Genlisea</taxon>
    </lineage>
</organism>
<keyword evidence="2" id="KW-0460">Magnesium</keyword>
<dbReference type="InterPro" id="IPR008250">
    <property type="entry name" value="ATPase_P-typ_transduc_dom_A_sf"/>
</dbReference>
<gene>
    <name evidence="5" type="ORF">M569_08328</name>
</gene>
<dbReference type="Pfam" id="PF00122">
    <property type="entry name" value="E1-E2_ATPase"/>
    <property type="match status" value="1"/>
</dbReference>
<keyword evidence="6" id="KW-1185">Reference proteome</keyword>
<accession>S8CIB3</accession>
<dbReference type="InterPro" id="IPR023298">
    <property type="entry name" value="ATPase_P-typ_TM_dom_sf"/>
</dbReference>
<sequence length="312" mass="33759">MYPPVNNTSKSFMNFVSESCGDSNLIILMVSAVTCSAIGIKIEGVKEGWYEGGSIVLAVVTAIIFKAVKNYQDFLQSQTSKKNLQIEVVRGGIANKISKFEIVVGDIVVLKTGEEVPADGLVVSSYSLTLEESRTNKETKIIYKDGAKDPFVMAGSKVVDGHGTMLVTSLGISAQLVTSRSKGNGEEETPPKKGRRNDAVALLGGIFGVIVSTMILIALIIRLFNRHHINNPFGSLEMITSWTKYGNVVNTFMKVFTVAVTIVAAEVPKGLALAASLIFACGKKKKKKTDSIKRVNSTRPKPKRSHVYLCIP</sequence>
<evidence type="ECO:0000256" key="3">
    <source>
        <dbReference type="SAM" id="Phobius"/>
    </source>
</evidence>
<protein>
    <recommendedName>
        <fullName evidence="4">P-type ATPase A domain-containing protein</fullName>
    </recommendedName>
</protein>
<feature type="transmembrane region" description="Helical" evidence="3">
    <location>
        <begin position="200"/>
        <end position="224"/>
    </location>
</feature>
<dbReference type="Gene3D" id="2.70.150.10">
    <property type="entry name" value="Calcium-transporting ATPase, cytoplasmic transduction domain A"/>
    <property type="match status" value="1"/>
</dbReference>
<name>S8CIB3_9LAMI</name>
<comment type="caution">
    <text evidence="5">The sequence shown here is derived from an EMBL/GenBank/DDBJ whole genome shotgun (WGS) entry which is preliminary data.</text>
</comment>
<dbReference type="AlphaFoldDB" id="S8CIB3"/>
<evidence type="ECO:0000313" key="5">
    <source>
        <dbReference type="EMBL" id="EPS66450.1"/>
    </source>
</evidence>
<proteinExistence type="predicted"/>
<dbReference type="PANTHER" id="PTHR24093">
    <property type="entry name" value="CATION TRANSPORTING ATPASE"/>
    <property type="match status" value="1"/>
</dbReference>
<dbReference type="GO" id="GO:0005388">
    <property type="term" value="F:P-type calcium transporter activity"/>
    <property type="evidence" value="ECO:0007669"/>
    <property type="project" value="TreeGrafter"/>
</dbReference>
<dbReference type="GO" id="GO:0012505">
    <property type="term" value="C:endomembrane system"/>
    <property type="evidence" value="ECO:0007669"/>
    <property type="project" value="UniProtKB-SubCell"/>
</dbReference>
<keyword evidence="3" id="KW-0472">Membrane</keyword>
<keyword evidence="3" id="KW-0812">Transmembrane</keyword>
<reference evidence="5 6" key="1">
    <citation type="journal article" date="2013" name="BMC Genomics">
        <title>The miniature genome of a carnivorous plant Genlisea aurea contains a low number of genes and short non-coding sequences.</title>
        <authorList>
            <person name="Leushkin E.V."/>
            <person name="Sutormin R.A."/>
            <person name="Nabieva E.R."/>
            <person name="Penin A.A."/>
            <person name="Kondrashov A.S."/>
            <person name="Logacheva M.D."/>
        </authorList>
    </citation>
    <scope>NUCLEOTIDE SEQUENCE [LARGE SCALE GENOMIC DNA]</scope>
</reference>
<dbReference type="InterPro" id="IPR059000">
    <property type="entry name" value="ATPase_P-type_domA"/>
</dbReference>
<dbReference type="EMBL" id="AUSU01003677">
    <property type="protein sequence ID" value="EPS66450.1"/>
    <property type="molecule type" value="Genomic_DNA"/>
</dbReference>
<keyword evidence="3" id="KW-1133">Transmembrane helix</keyword>
<dbReference type="SUPFAM" id="SSF81653">
    <property type="entry name" value="Calcium ATPase, transduction domain A"/>
    <property type="match status" value="1"/>
</dbReference>
<comment type="subcellular location">
    <subcellularLocation>
        <location evidence="1">Endomembrane system</location>
        <topology evidence="1">Multi-pass membrane protein</topology>
    </subcellularLocation>
</comment>
<dbReference type="SUPFAM" id="SSF81665">
    <property type="entry name" value="Calcium ATPase, transmembrane domain M"/>
    <property type="match status" value="1"/>
</dbReference>
<evidence type="ECO:0000256" key="1">
    <source>
        <dbReference type="ARBA" id="ARBA00004127"/>
    </source>
</evidence>
<evidence type="ECO:0000313" key="6">
    <source>
        <dbReference type="Proteomes" id="UP000015453"/>
    </source>
</evidence>
<dbReference type="GO" id="GO:0005886">
    <property type="term" value="C:plasma membrane"/>
    <property type="evidence" value="ECO:0007669"/>
    <property type="project" value="TreeGrafter"/>
</dbReference>
<dbReference type="OrthoDB" id="3352408at2759"/>
<evidence type="ECO:0000256" key="2">
    <source>
        <dbReference type="ARBA" id="ARBA00022842"/>
    </source>
</evidence>
<dbReference type="Gene3D" id="1.20.1110.10">
    <property type="entry name" value="Calcium-transporting ATPase, transmembrane domain"/>
    <property type="match status" value="1"/>
</dbReference>
<dbReference type="PANTHER" id="PTHR24093:SF369">
    <property type="entry name" value="CALCIUM-TRANSPORTING ATPASE"/>
    <property type="match status" value="1"/>
</dbReference>
<feature type="transmembrane region" description="Helical" evidence="3">
    <location>
        <begin position="255"/>
        <end position="280"/>
    </location>
</feature>
<evidence type="ECO:0000259" key="4">
    <source>
        <dbReference type="Pfam" id="PF00122"/>
    </source>
</evidence>
<dbReference type="Proteomes" id="UP000015453">
    <property type="component" value="Unassembled WGS sequence"/>
</dbReference>
<feature type="domain" description="P-type ATPase A" evidence="4">
    <location>
        <begin position="86"/>
        <end position="173"/>
    </location>
</feature>